<keyword evidence="1" id="KW-0472">Membrane</keyword>
<proteinExistence type="predicted"/>
<feature type="transmembrane region" description="Helical" evidence="1">
    <location>
        <begin position="46"/>
        <end position="65"/>
    </location>
</feature>
<evidence type="ECO:0000313" key="2">
    <source>
        <dbReference type="EMBL" id="MBR7745065.1"/>
    </source>
</evidence>
<evidence type="ECO:0000256" key="1">
    <source>
        <dbReference type="SAM" id="Phobius"/>
    </source>
</evidence>
<reference evidence="2 3" key="1">
    <citation type="submission" date="2021-04" db="EMBL/GenBank/DDBJ databases">
        <title>novel species isolated from subtropical streams in China.</title>
        <authorList>
            <person name="Lu H."/>
        </authorList>
    </citation>
    <scope>NUCLEOTIDE SEQUENCE [LARGE SCALE GENOMIC DNA]</scope>
    <source>
        <strain evidence="2 3">BYS107W</strain>
    </source>
</reference>
<feature type="transmembrane region" description="Helical" evidence="1">
    <location>
        <begin position="7"/>
        <end position="34"/>
    </location>
</feature>
<keyword evidence="1" id="KW-0812">Transmembrane</keyword>
<gene>
    <name evidence="2" type="ORF">KDM92_00615</name>
</gene>
<dbReference type="EMBL" id="JAGSPM010000001">
    <property type="protein sequence ID" value="MBR7745065.1"/>
    <property type="molecule type" value="Genomic_DNA"/>
</dbReference>
<keyword evidence="1" id="KW-1133">Transmembrane helix</keyword>
<dbReference type="Proteomes" id="UP000680158">
    <property type="component" value="Unassembled WGS sequence"/>
</dbReference>
<dbReference type="AlphaFoldDB" id="A0A941DCR6"/>
<dbReference type="RefSeq" id="WP_212682543.1">
    <property type="nucleotide sequence ID" value="NZ_JAGSPM010000001.1"/>
</dbReference>
<comment type="caution">
    <text evidence="2">The sequence shown here is derived from an EMBL/GenBank/DDBJ whole genome shotgun (WGS) entry which is preliminary data.</text>
</comment>
<accession>A0A941DCR6</accession>
<sequence>MEAWTWWLVLAGVVVICELFTGTFYLLMFAVGLFSASIVSLFTDSTQLQMLIAAVVGSAATLALHTSKYGWKQRREVATDPNVNIDIGQQLRVDEWQEQGNGISFARAKYRGAMWDVELRHAHASAGLFVIEAVEGSRLIVRPT</sequence>
<organism evidence="2 3">
    <name type="scientific">Undibacterium baiyunense</name>
    <dbReference type="NCBI Taxonomy" id="2828731"/>
    <lineage>
        <taxon>Bacteria</taxon>
        <taxon>Pseudomonadati</taxon>
        <taxon>Pseudomonadota</taxon>
        <taxon>Betaproteobacteria</taxon>
        <taxon>Burkholderiales</taxon>
        <taxon>Oxalobacteraceae</taxon>
        <taxon>Undibacterium</taxon>
    </lineage>
</organism>
<evidence type="ECO:0000313" key="3">
    <source>
        <dbReference type="Proteomes" id="UP000680158"/>
    </source>
</evidence>
<keyword evidence="3" id="KW-1185">Reference proteome</keyword>
<protein>
    <submittedName>
        <fullName evidence="2">NfeD family protein</fullName>
    </submittedName>
</protein>
<name>A0A941DCR6_9BURK</name>